<dbReference type="Proteomes" id="UP001054945">
    <property type="component" value="Unassembled WGS sequence"/>
</dbReference>
<evidence type="ECO:0000313" key="1">
    <source>
        <dbReference type="EMBL" id="GIY40410.1"/>
    </source>
</evidence>
<reference evidence="1 2" key="1">
    <citation type="submission" date="2021-06" db="EMBL/GenBank/DDBJ databases">
        <title>Caerostris extrusa draft genome.</title>
        <authorList>
            <person name="Kono N."/>
            <person name="Arakawa K."/>
        </authorList>
    </citation>
    <scope>NUCLEOTIDE SEQUENCE [LARGE SCALE GENOMIC DNA]</scope>
</reference>
<accession>A0AAV4T274</accession>
<gene>
    <name evidence="1" type="ORF">CEXT_142231</name>
</gene>
<dbReference type="AlphaFoldDB" id="A0AAV4T274"/>
<dbReference type="EMBL" id="BPLR01010607">
    <property type="protein sequence ID" value="GIY40410.1"/>
    <property type="molecule type" value="Genomic_DNA"/>
</dbReference>
<comment type="caution">
    <text evidence="1">The sequence shown here is derived from an EMBL/GenBank/DDBJ whole genome shotgun (WGS) entry which is preliminary data.</text>
</comment>
<evidence type="ECO:0000313" key="2">
    <source>
        <dbReference type="Proteomes" id="UP001054945"/>
    </source>
</evidence>
<proteinExistence type="predicted"/>
<protein>
    <recommendedName>
        <fullName evidence="3">C2H2-type domain-containing protein</fullName>
    </recommendedName>
</protein>
<name>A0AAV4T274_CAEEX</name>
<organism evidence="1 2">
    <name type="scientific">Caerostris extrusa</name>
    <name type="common">Bark spider</name>
    <name type="synonym">Caerostris bankana</name>
    <dbReference type="NCBI Taxonomy" id="172846"/>
    <lineage>
        <taxon>Eukaryota</taxon>
        <taxon>Metazoa</taxon>
        <taxon>Ecdysozoa</taxon>
        <taxon>Arthropoda</taxon>
        <taxon>Chelicerata</taxon>
        <taxon>Arachnida</taxon>
        <taxon>Araneae</taxon>
        <taxon>Araneomorphae</taxon>
        <taxon>Entelegynae</taxon>
        <taxon>Araneoidea</taxon>
        <taxon>Araneidae</taxon>
        <taxon>Caerostris</taxon>
    </lineage>
</organism>
<sequence length="152" mass="17367">MGLIFTVLDENCKVNKSKVHAGIPSCFLDYVYVVFPRLSLNPWAYEAIGQWLMRMNHSQLDFCTLPYGLFFGNMLRCRCCASLESEEEFEARLFTCEGCGAHQPFQRKAPRLHQLLVHKEGPCSKEPWMPTADPLNYFGDLPVLPPNHPQSS</sequence>
<evidence type="ECO:0008006" key="3">
    <source>
        <dbReference type="Google" id="ProtNLM"/>
    </source>
</evidence>
<keyword evidence="2" id="KW-1185">Reference proteome</keyword>